<reference evidence="9 10" key="1">
    <citation type="journal article" date="2016" name="Sci. Rep.">
        <title>Peltaster fructicola genome reveals evolution from an invasive phytopathogen to an ectophytic parasite.</title>
        <authorList>
            <person name="Xu C."/>
            <person name="Chen H."/>
            <person name="Gleason M.L."/>
            <person name="Xu J.R."/>
            <person name="Liu H."/>
            <person name="Zhang R."/>
            <person name="Sun G."/>
        </authorList>
    </citation>
    <scope>NUCLEOTIDE SEQUENCE [LARGE SCALE GENOMIC DNA]</scope>
    <source>
        <strain evidence="9 10">LNHT1506</strain>
    </source>
</reference>
<dbReference type="GO" id="GO:0016887">
    <property type="term" value="F:ATP hydrolysis activity"/>
    <property type="evidence" value="ECO:0007669"/>
    <property type="project" value="TreeGrafter"/>
</dbReference>
<dbReference type="InterPro" id="IPR027640">
    <property type="entry name" value="Kinesin-like_fam"/>
</dbReference>
<dbReference type="Pfam" id="PF00225">
    <property type="entry name" value="Kinesin"/>
    <property type="match status" value="1"/>
</dbReference>
<protein>
    <recommendedName>
        <fullName evidence="8">Kinesin motor domain-containing protein</fullName>
    </recommendedName>
</protein>
<accession>A0A6H0XLW5</accession>
<comment type="similarity">
    <text evidence="5">Belongs to the TRAFAC class myosin-kinesin ATPase superfamily. Kinesin family.</text>
</comment>
<dbReference type="PANTHER" id="PTHR24115:SF1008">
    <property type="entry name" value="KINESIN-LIKE PROTEIN SUBITO"/>
    <property type="match status" value="1"/>
</dbReference>
<feature type="compositionally biased region" description="Polar residues" evidence="7">
    <location>
        <begin position="593"/>
        <end position="602"/>
    </location>
</feature>
<evidence type="ECO:0000256" key="1">
    <source>
        <dbReference type="ARBA" id="ARBA00022701"/>
    </source>
</evidence>
<keyword evidence="1" id="KW-0493">Microtubule</keyword>
<dbReference type="GO" id="GO:0008017">
    <property type="term" value="F:microtubule binding"/>
    <property type="evidence" value="ECO:0007669"/>
    <property type="project" value="InterPro"/>
</dbReference>
<evidence type="ECO:0000259" key="8">
    <source>
        <dbReference type="PROSITE" id="PS50067"/>
    </source>
</evidence>
<evidence type="ECO:0000256" key="6">
    <source>
        <dbReference type="SAM" id="Coils"/>
    </source>
</evidence>
<dbReference type="AlphaFoldDB" id="A0A6H0XLW5"/>
<gene>
    <name evidence="9" type="ORF">AMS68_001213</name>
</gene>
<dbReference type="GO" id="GO:0005524">
    <property type="term" value="F:ATP binding"/>
    <property type="evidence" value="ECO:0007669"/>
    <property type="project" value="UniProtKB-UniRule"/>
</dbReference>
<keyword evidence="6" id="KW-0175">Coiled coil</keyword>
<feature type="binding site" evidence="5">
    <location>
        <begin position="102"/>
        <end position="109"/>
    </location>
    <ligand>
        <name>ATP</name>
        <dbReference type="ChEBI" id="CHEBI:30616"/>
    </ligand>
</feature>
<keyword evidence="4 5" id="KW-0505">Motor protein</keyword>
<dbReference type="PANTHER" id="PTHR24115">
    <property type="entry name" value="KINESIN-RELATED"/>
    <property type="match status" value="1"/>
</dbReference>
<evidence type="ECO:0000256" key="2">
    <source>
        <dbReference type="ARBA" id="ARBA00022741"/>
    </source>
</evidence>
<dbReference type="GO" id="GO:0007018">
    <property type="term" value="P:microtubule-based movement"/>
    <property type="evidence" value="ECO:0007669"/>
    <property type="project" value="InterPro"/>
</dbReference>
<name>A0A6H0XLW5_9PEZI</name>
<evidence type="ECO:0000256" key="5">
    <source>
        <dbReference type="PROSITE-ProRule" id="PRU00283"/>
    </source>
</evidence>
<dbReference type="PRINTS" id="PR00380">
    <property type="entry name" value="KINESINHEAVY"/>
</dbReference>
<evidence type="ECO:0000313" key="9">
    <source>
        <dbReference type="EMBL" id="QIW95695.1"/>
    </source>
</evidence>
<evidence type="ECO:0000256" key="4">
    <source>
        <dbReference type="ARBA" id="ARBA00023175"/>
    </source>
</evidence>
<evidence type="ECO:0000313" key="10">
    <source>
        <dbReference type="Proteomes" id="UP000503462"/>
    </source>
</evidence>
<keyword evidence="2 5" id="KW-0547">Nucleotide-binding</keyword>
<keyword evidence="10" id="KW-1185">Reference proteome</keyword>
<dbReference type="InterPro" id="IPR027417">
    <property type="entry name" value="P-loop_NTPase"/>
</dbReference>
<dbReference type="Gene3D" id="3.40.850.10">
    <property type="entry name" value="Kinesin motor domain"/>
    <property type="match status" value="1"/>
</dbReference>
<dbReference type="SMART" id="SM00129">
    <property type="entry name" value="KISc"/>
    <property type="match status" value="1"/>
</dbReference>
<dbReference type="GO" id="GO:0005874">
    <property type="term" value="C:microtubule"/>
    <property type="evidence" value="ECO:0007669"/>
    <property type="project" value="UniProtKB-KW"/>
</dbReference>
<feature type="domain" description="Kinesin motor" evidence="8">
    <location>
        <begin position="8"/>
        <end position="444"/>
    </location>
</feature>
<dbReference type="GO" id="GO:0005634">
    <property type="term" value="C:nucleus"/>
    <property type="evidence" value="ECO:0007669"/>
    <property type="project" value="TreeGrafter"/>
</dbReference>
<keyword evidence="3 5" id="KW-0067">ATP-binding</keyword>
<feature type="coiled-coil region" evidence="6">
    <location>
        <begin position="479"/>
        <end position="513"/>
    </location>
</feature>
<sequence>MDKPTSALFDVFLRLRPATHPAERFLNVEPVNEHGIPTHVTVHPPVGDNRKRAVERFAFTQVFEEETEQDELFTNTGIVEMIQGVFGEPAHQGRDGTIATLGVTGSGKSHTILGSRAQRGIVQMTLDTIFSNAASHLAPVKTSNTAFSSLCAADVTEAQLTLADDFLESLIYDPSRASRAATPALETSFISTMVSRRYLPDYGTLPTEPSVEGIDMTIDDSAEFAFVVSMYEVYNDKIHDLLIPSTSGKAVAKRRALLFKITELSQDRKVVAGLRKVVCTSLEEAILVLEAGIHERKVAGTGSNATSSRSHGFFCVEVKKRRRSQVPGPWTSSALTIVDMAGSERARLAGTAGQTLAEAGKINSSLMYLGQCMQTQAENLSSTNPSRMPYRQCKLTELLFSNTFAQQPQKYQPQKAIMIVTADPLGDFNGTSQILRYSALAKEITVPRIPSTTSTLHTGLEHRLNADGRDSPSTLQGDFDAAIETIAALRAELEIAQLQLIEEQERRLDAEDAWRASEARMDEIEAETRDECWREFETQMRLEQRRWRAARDAEMELQDAHVDAKLEILTRGLTCVDVYEDKENEGPQDDEYTQSPTKTTKGLRSKASGGTPSAKIRQSKSKRWDGSSLGVDES</sequence>
<proteinExistence type="inferred from homology"/>
<dbReference type="OrthoDB" id="123929at2759"/>
<dbReference type="GO" id="GO:0005871">
    <property type="term" value="C:kinesin complex"/>
    <property type="evidence" value="ECO:0007669"/>
    <property type="project" value="TreeGrafter"/>
</dbReference>
<organism evidence="9 10">
    <name type="scientific">Peltaster fructicola</name>
    <dbReference type="NCBI Taxonomy" id="286661"/>
    <lineage>
        <taxon>Eukaryota</taxon>
        <taxon>Fungi</taxon>
        <taxon>Dikarya</taxon>
        <taxon>Ascomycota</taxon>
        <taxon>Pezizomycotina</taxon>
        <taxon>Dothideomycetes</taxon>
        <taxon>Dothideomycetes incertae sedis</taxon>
        <taxon>Peltaster</taxon>
    </lineage>
</organism>
<dbReference type="PROSITE" id="PS50067">
    <property type="entry name" value="KINESIN_MOTOR_2"/>
    <property type="match status" value="1"/>
</dbReference>
<evidence type="ECO:0000256" key="3">
    <source>
        <dbReference type="ARBA" id="ARBA00022840"/>
    </source>
</evidence>
<dbReference type="SUPFAM" id="SSF52540">
    <property type="entry name" value="P-loop containing nucleoside triphosphate hydrolases"/>
    <property type="match status" value="1"/>
</dbReference>
<dbReference type="InterPro" id="IPR036961">
    <property type="entry name" value="Kinesin_motor_dom_sf"/>
</dbReference>
<dbReference type="InterPro" id="IPR001752">
    <property type="entry name" value="Kinesin_motor_dom"/>
</dbReference>
<dbReference type="Proteomes" id="UP000503462">
    <property type="component" value="Chromosome 1"/>
</dbReference>
<dbReference type="GO" id="GO:0003777">
    <property type="term" value="F:microtubule motor activity"/>
    <property type="evidence" value="ECO:0007669"/>
    <property type="project" value="InterPro"/>
</dbReference>
<evidence type="ECO:0000256" key="7">
    <source>
        <dbReference type="SAM" id="MobiDB-lite"/>
    </source>
</evidence>
<dbReference type="EMBL" id="CP051139">
    <property type="protein sequence ID" value="QIW95695.1"/>
    <property type="molecule type" value="Genomic_DNA"/>
</dbReference>
<feature type="region of interest" description="Disordered" evidence="7">
    <location>
        <begin position="583"/>
        <end position="634"/>
    </location>
</feature>